<keyword evidence="2" id="KW-1133">Transmembrane helix</keyword>
<accession>A0AAD6SXG5</accession>
<keyword evidence="2" id="KW-0812">Transmembrane</keyword>
<keyword evidence="4" id="KW-1185">Reference proteome</keyword>
<keyword evidence="2" id="KW-0472">Membrane</keyword>
<reference evidence="3" key="1">
    <citation type="submission" date="2023-03" db="EMBL/GenBank/DDBJ databases">
        <title>Massive genome expansion in bonnet fungi (Mycena s.s.) driven by repeated elements and novel gene families across ecological guilds.</title>
        <authorList>
            <consortium name="Lawrence Berkeley National Laboratory"/>
            <person name="Harder C.B."/>
            <person name="Miyauchi S."/>
            <person name="Viragh M."/>
            <person name="Kuo A."/>
            <person name="Thoen E."/>
            <person name="Andreopoulos B."/>
            <person name="Lu D."/>
            <person name="Skrede I."/>
            <person name="Drula E."/>
            <person name="Henrissat B."/>
            <person name="Morin E."/>
            <person name="Kohler A."/>
            <person name="Barry K."/>
            <person name="LaButti K."/>
            <person name="Morin E."/>
            <person name="Salamov A."/>
            <person name="Lipzen A."/>
            <person name="Mereny Z."/>
            <person name="Hegedus B."/>
            <person name="Baldrian P."/>
            <person name="Stursova M."/>
            <person name="Weitz H."/>
            <person name="Taylor A."/>
            <person name="Grigoriev I.V."/>
            <person name="Nagy L.G."/>
            <person name="Martin F."/>
            <person name="Kauserud H."/>
        </authorList>
    </citation>
    <scope>NUCLEOTIDE SEQUENCE</scope>
    <source>
        <strain evidence="3">CBHHK200</strain>
    </source>
</reference>
<feature type="transmembrane region" description="Helical" evidence="2">
    <location>
        <begin position="229"/>
        <end position="252"/>
    </location>
</feature>
<feature type="transmembrane region" description="Helical" evidence="2">
    <location>
        <begin position="103"/>
        <end position="126"/>
    </location>
</feature>
<feature type="transmembrane region" description="Helical" evidence="2">
    <location>
        <begin position="190"/>
        <end position="209"/>
    </location>
</feature>
<name>A0AAD6SXG5_9AGAR</name>
<feature type="transmembrane region" description="Helical" evidence="2">
    <location>
        <begin position="25"/>
        <end position="50"/>
    </location>
</feature>
<dbReference type="EMBL" id="JARJCM010000056">
    <property type="protein sequence ID" value="KAJ7034585.1"/>
    <property type="molecule type" value="Genomic_DNA"/>
</dbReference>
<protein>
    <submittedName>
        <fullName evidence="3">Uncharacterized protein</fullName>
    </submittedName>
</protein>
<evidence type="ECO:0000256" key="2">
    <source>
        <dbReference type="SAM" id="Phobius"/>
    </source>
</evidence>
<proteinExistence type="predicted"/>
<dbReference type="Proteomes" id="UP001218188">
    <property type="component" value="Unassembled WGS sequence"/>
</dbReference>
<dbReference type="AlphaFoldDB" id="A0AAD6SXG5"/>
<sequence length="325" mass="35481">MSFPRAGVPATFSRESDPPSPHRTMLINIFLAFQMLGLIGSCALVLTTTLSRRAPRNATWQNFFTSWIISTVSYALLLFGGQLGQTLAGKDPLFGVCLAQAGLVYGIPSLTAATTFGLIAQIWFSVQNLLARKVKHERLWTIGLLILPYVILFSMVIASWATGIHNPEVVTVIGSGMYCHIGSSGTLGRVSALLVALTMIPTVALEIMICVSLRRNWETFKRMKHSLAIILRVVIFTVFGILAISLSGVFVFSSLHGAGLNIVFATMPVVAVVVFSTQKDILSVWMFWKRPSREGEEFIMDMDDSHDKTLPGLPSARSSVSSAQV</sequence>
<evidence type="ECO:0000313" key="3">
    <source>
        <dbReference type="EMBL" id="KAJ7034585.1"/>
    </source>
</evidence>
<organism evidence="3 4">
    <name type="scientific">Mycena alexandri</name>
    <dbReference type="NCBI Taxonomy" id="1745969"/>
    <lineage>
        <taxon>Eukaryota</taxon>
        <taxon>Fungi</taxon>
        <taxon>Dikarya</taxon>
        <taxon>Basidiomycota</taxon>
        <taxon>Agaricomycotina</taxon>
        <taxon>Agaricomycetes</taxon>
        <taxon>Agaricomycetidae</taxon>
        <taxon>Agaricales</taxon>
        <taxon>Marasmiineae</taxon>
        <taxon>Mycenaceae</taxon>
        <taxon>Mycena</taxon>
    </lineage>
</organism>
<gene>
    <name evidence="3" type="ORF">C8F04DRAFT_1259822</name>
</gene>
<evidence type="ECO:0000313" key="4">
    <source>
        <dbReference type="Proteomes" id="UP001218188"/>
    </source>
</evidence>
<feature type="region of interest" description="Disordered" evidence="1">
    <location>
        <begin position="1"/>
        <end position="20"/>
    </location>
</feature>
<feature type="transmembrane region" description="Helical" evidence="2">
    <location>
        <begin position="62"/>
        <end position="83"/>
    </location>
</feature>
<evidence type="ECO:0000256" key="1">
    <source>
        <dbReference type="SAM" id="MobiDB-lite"/>
    </source>
</evidence>
<feature type="transmembrane region" description="Helical" evidence="2">
    <location>
        <begin position="138"/>
        <end position="161"/>
    </location>
</feature>
<comment type="caution">
    <text evidence="3">The sequence shown here is derived from an EMBL/GenBank/DDBJ whole genome shotgun (WGS) entry which is preliminary data.</text>
</comment>
<feature type="transmembrane region" description="Helical" evidence="2">
    <location>
        <begin position="258"/>
        <end position="277"/>
    </location>
</feature>